<sequence>MPISFSVAPHTANSIGELTHSVSAMEILAASCKDQHRYVEEILQYAFSTGAQESSGRDSTAKIPNLYPDYQGNGFVNTVIGAYDQHRALVIRPDDVWLTILSQFNFYVNANAELLRANFVAHEGQRELVICAEGSRYSLDFGSMSRQMVDLIEKNIVDPTLRQWVLPSFTTSTVNDTTVAAVLMMATLKQYFSYGFGGGTTCGIPRVTLEGEKSDWVDILGRLEKLKEYGMETIAWYHLLRPVISRFVAAFDAPTSQDNVEFWQKVVHLHRPFSGRSYYSGWINAFNAFDKNGLWVGNALDKTAVSEEVPELMTAGRFWATYGKHVQKDLIFDSTPYHCVGTDSVPPAYAEVDVKLDDNGEKINCFMLAGMVGERISSSADPMLSSSGENDTVHPMPGWWICTKKQNVVSAQEEEEAHMEEIMRDFEEKMKELDRKRDEQLHENQQA</sequence>
<organism evidence="2 3">
    <name type="scientific">Mycena albidolilacea</name>
    <dbReference type="NCBI Taxonomy" id="1033008"/>
    <lineage>
        <taxon>Eukaryota</taxon>
        <taxon>Fungi</taxon>
        <taxon>Dikarya</taxon>
        <taxon>Basidiomycota</taxon>
        <taxon>Agaricomycotina</taxon>
        <taxon>Agaricomycetes</taxon>
        <taxon>Agaricomycetidae</taxon>
        <taxon>Agaricales</taxon>
        <taxon>Marasmiineae</taxon>
        <taxon>Mycenaceae</taxon>
        <taxon>Mycena</taxon>
    </lineage>
</organism>
<dbReference type="InterPro" id="IPR025533">
    <property type="entry name" value="DUF4419"/>
</dbReference>
<dbReference type="PANTHER" id="PTHR31252">
    <property type="entry name" value="DUF4419 DOMAIN-CONTAINING PROTEIN"/>
    <property type="match status" value="1"/>
</dbReference>
<dbReference type="Proteomes" id="UP001218218">
    <property type="component" value="Unassembled WGS sequence"/>
</dbReference>
<proteinExistence type="predicted"/>
<comment type="caution">
    <text evidence="2">The sequence shown here is derived from an EMBL/GenBank/DDBJ whole genome shotgun (WGS) entry which is preliminary data.</text>
</comment>
<dbReference type="Pfam" id="PF14388">
    <property type="entry name" value="DUF4419"/>
    <property type="match status" value="1"/>
</dbReference>
<dbReference type="AlphaFoldDB" id="A0AAD6YYK5"/>
<name>A0AAD6YYK5_9AGAR</name>
<feature type="coiled-coil region" evidence="1">
    <location>
        <begin position="409"/>
        <end position="443"/>
    </location>
</feature>
<keyword evidence="3" id="KW-1185">Reference proteome</keyword>
<evidence type="ECO:0000313" key="2">
    <source>
        <dbReference type="EMBL" id="KAJ7301672.1"/>
    </source>
</evidence>
<accession>A0AAD6YYK5</accession>
<reference evidence="2" key="1">
    <citation type="submission" date="2023-03" db="EMBL/GenBank/DDBJ databases">
        <title>Massive genome expansion in bonnet fungi (Mycena s.s.) driven by repeated elements and novel gene families across ecological guilds.</title>
        <authorList>
            <consortium name="Lawrence Berkeley National Laboratory"/>
            <person name="Harder C.B."/>
            <person name="Miyauchi S."/>
            <person name="Viragh M."/>
            <person name="Kuo A."/>
            <person name="Thoen E."/>
            <person name="Andreopoulos B."/>
            <person name="Lu D."/>
            <person name="Skrede I."/>
            <person name="Drula E."/>
            <person name="Henrissat B."/>
            <person name="Morin E."/>
            <person name="Kohler A."/>
            <person name="Barry K."/>
            <person name="LaButti K."/>
            <person name="Morin E."/>
            <person name="Salamov A."/>
            <person name="Lipzen A."/>
            <person name="Mereny Z."/>
            <person name="Hegedus B."/>
            <person name="Baldrian P."/>
            <person name="Stursova M."/>
            <person name="Weitz H."/>
            <person name="Taylor A."/>
            <person name="Grigoriev I.V."/>
            <person name="Nagy L.G."/>
            <person name="Martin F."/>
            <person name="Kauserud H."/>
        </authorList>
    </citation>
    <scope>NUCLEOTIDE SEQUENCE</scope>
    <source>
        <strain evidence="2">CBHHK002</strain>
    </source>
</reference>
<dbReference type="PANTHER" id="PTHR31252:SF11">
    <property type="entry name" value="DUF4419 DOMAIN-CONTAINING PROTEIN"/>
    <property type="match status" value="1"/>
</dbReference>
<protein>
    <submittedName>
        <fullName evidence="2">Uncharacterized protein</fullName>
    </submittedName>
</protein>
<gene>
    <name evidence="2" type="ORF">DFH08DRAFT_760102</name>
</gene>
<evidence type="ECO:0000256" key="1">
    <source>
        <dbReference type="SAM" id="Coils"/>
    </source>
</evidence>
<keyword evidence="1" id="KW-0175">Coiled coil</keyword>
<dbReference type="EMBL" id="JARIHO010000130">
    <property type="protein sequence ID" value="KAJ7301672.1"/>
    <property type="molecule type" value="Genomic_DNA"/>
</dbReference>
<evidence type="ECO:0000313" key="3">
    <source>
        <dbReference type="Proteomes" id="UP001218218"/>
    </source>
</evidence>